<proteinExistence type="inferred from homology"/>
<evidence type="ECO:0000313" key="5">
    <source>
        <dbReference type="Proteomes" id="UP000261032"/>
    </source>
</evidence>
<organism evidence="4 5">
    <name type="scientific">Thomasclavelia ramosa</name>
    <dbReference type="NCBI Taxonomy" id="1547"/>
    <lineage>
        <taxon>Bacteria</taxon>
        <taxon>Bacillati</taxon>
        <taxon>Bacillota</taxon>
        <taxon>Erysipelotrichia</taxon>
        <taxon>Erysipelotrichales</taxon>
        <taxon>Coprobacillaceae</taxon>
        <taxon>Thomasclavelia</taxon>
    </lineage>
</organism>
<comment type="similarity">
    <text evidence="1">Belongs to the glycosyl hydrolase 16 family.</text>
</comment>
<dbReference type="EMBL" id="QUSL01000106">
    <property type="protein sequence ID" value="RGD74736.1"/>
    <property type="molecule type" value="Genomic_DNA"/>
</dbReference>
<name>A0A3E3E084_9FIRM</name>
<sequence>MGQFTYSTTSVAAQNIEESVTELNLVNNGDFETPNVNLQKRNIWQLNAENEKAEIAVVDSNSFGHIKPGTTDASVLQKIATTPGKTYKFEAKIKVTANNNLEPAGVYLVAYSTNETGEKGDVINEIDYTDKKYSHFVEQSFEFTAKTKYSYIGIVKRNNNETTKRRVVQTAISIDDVRVAEKDNNYVTQWEESFSGDELNQDVWGYELGSIRGNEQQHYVNSKENVSLKNGNLILKITKRKDQYKNPRGGDSARDVVYNSGSVRTHGKKEFLYGRIEMRAKLPEGKGAFPAFWTLGSDFTLDGDINGAQGYGWPACGEIDIMEMIGSPTSQRENQEEKEGNQSNKIVYGTPHFY</sequence>
<dbReference type="Proteomes" id="UP000261032">
    <property type="component" value="Unassembled WGS sequence"/>
</dbReference>
<dbReference type="InterPro" id="IPR050546">
    <property type="entry name" value="Glycosyl_Hydrlase_16"/>
</dbReference>
<dbReference type="InterPro" id="IPR013320">
    <property type="entry name" value="ConA-like_dom_sf"/>
</dbReference>
<dbReference type="InterPro" id="IPR000757">
    <property type="entry name" value="Beta-glucanase-like"/>
</dbReference>
<dbReference type="GO" id="GO:0004553">
    <property type="term" value="F:hydrolase activity, hydrolyzing O-glycosyl compounds"/>
    <property type="evidence" value="ECO:0007669"/>
    <property type="project" value="InterPro"/>
</dbReference>
<dbReference type="Pfam" id="PF00722">
    <property type="entry name" value="Glyco_hydro_16"/>
    <property type="match status" value="1"/>
</dbReference>
<dbReference type="PANTHER" id="PTHR10963:SF55">
    <property type="entry name" value="GLYCOSIDE HYDROLASE FAMILY 16 PROTEIN"/>
    <property type="match status" value="1"/>
</dbReference>
<dbReference type="Gene3D" id="2.60.120.200">
    <property type="match status" value="1"/>
</dbReference>
<dbReference type="AlphaFoldDB" id="A0A3E3E084"/>
<reference evidence="4 5" key="1">
    <citation type="submission" date="2018-08" db="EMBL/GenBank/DDBJ databases">
        <title>A genome reference for cultivated species of the human gut microbiota.</title>
        <authorList>
            <person name="Zou Y."/>
            <person name="Xue W."/>
            <person name="Luo G."/>
        </authorList>
    </citation>
    <scope>NUCLEOTIDE SEQUENCE [LARGE SCALE GENOMIC DNA]</scope>
    <source>
        <strain evidence="4 5">OM06-4</strain>
    </source>
</reference>
<evidence type="ECO:0000256" key="1">
    <source>
        <dbReference type="ARBA" id="ARBA00006865"/>
    </source>
</evidence>
<protein>
    <submittedName>
        <fullName evidence="4">Glycoside hydrolase family 16 protein</fullName>
    </submittedName>
</protein>
<evidence type="ECO:0000256" key="2">
    <source>
        <dbReference type="SAM" id="MobiDB-lite"/>
    </source>
</evidence>
<feature type="region of interest" description="Disordered" evidence="2">
    <location>
        <begin position="329"/>
        <end position="354"/>
    </location>
</feature>
<feature type="non-terminal residue" evidence="4">
    <location>
        <position position="354"/>
    </location>
</feature>
<dbReference type="Gene3D" id="2.60.120.260">
    <property type="entry name" value="Galactose-binding domain-like"/>
    <property type="match status" value="1"/>
</dbReference>
<gene>
    <name evidence="4" type="ORF">DXB93_19645</name>
</gene>
<accession>A0A3E3E084</accession>
<dbReference type="PANTHER" id="PTHR10963">
    <property type="entry name" value="GLYCOSYL HYDROLASE-RELATED"/>
    <property type="match status" value="1"/>
</dbReference>
<feature type="domain" description="GH16" evidence="3">
    <location>
        <begin position="180"/>
        <end position="354"/>
    </location>
</feature>
<dbReference type="CDD" id="cd08023">
    <property type="entry name" value="GH16_laminarinase_like"/>
    <property type="match status" value="1"/>
</dbReference>
<dbReference type="GO" id="GO:0005975">
    <property type="term" value="P:carbohydrate metabolic process"/>
    <property type="evidence" value="ECO:0007669"/>
    <property type="project" value="InterPro"/>
</dbReference>
<dbReference type="SUPFAM" id="SSF49899">
    <property type="entry name" value="Concanavalin A-like lectins/glucanases"/>
    <property type="match status" value="1"/>
</dbReference>
<dbReference type="PROSITE" id="PS51762">
    <property type="entry name" value="GH16_2"/>
    <property type="match status" value="1"/>
</dbReference>
<evidence type="ECO:0000259" key="3">
    <source>
        <dbReference type="PROSITE" id="PS51762"/>
    </source>
</evidence>
<keyword evidence="4" id="KW-0378">Hydrolase</keyword>
<evidence type="ECO:0000313" key="4">
    <source>
        <dbReference type="EMBL" id="RGD74736.1"/>
    </source>
</evidence>
<comment type="caution">
    <text evidence="4">The sequence shown here is derived from an EMBL/GenBank/DDBJ whole genome shotgun (WGS) entry which is preliminary data.</text>
</comment>